<evidence type="ECO:0000313" key="4">
    <source>
        <dbReference type="Proteomes" id="UP000185151"/>
    </source>
</evidence>
<dbReference type="InterPro" id="IPR013096">
    <property type="entry name" value="Cupin_2"/>
</dbReference>
<dbReference type="SUPFAM" id="SSF51182">
    <property type="entry name" value="RmlC-like cupins"/>
    <property type="match status" value="1"/>
</dbReference>
<dbReference type="InterPro" id="IPR011051">
    <property type="entry name" value="RmlC_Cupin_sf"/>
</dbReference>
<dbReference type="PANTHER" id="PTHR35848:SF9">
    <property type="entry name" value="SLL1358 PROTEIN"/>
    <property type="match status" value="1"/>
</dbReference>
<evidence type="ECO:0000259" key="2">
    <source>
        <dbReference type="Pfam" id="PF07883"/>
    </source>
</evidence>
<organism evidence="3 4">
    <name type="scientific">Paraburkholderia phenazinium</name>
    <dbReference type="NCBI Taxonomy" id="60549"/>
    <lineage>
        <taxon>Bacteria</taxon>
        <taxon>Pseudomonadati</taxon>
        <taxon>Pseudomonadota</taxon>
        <taxon>Betaproteobacteria</taxon>
        <taxon>Burkholderiales</taxon>
        <taxon>Burkholderiaceae</taxon>
        <taxon>Paraburkholderia</taxon>
    </lineage>
</organism>
<dbReference type="CDD" id="cd02224">
    <property type="entry name" value="cupin_SPO2919-like"/>
    <property type="match status" value="1"/>
</dbReference>
<dbReference type="OrthoDB" id="116921at2"/>
<dbReference type="GO" id="GO:0046872">
    <property type="term" value="F:metal ion binding"/>
    <property type="evidence" value="ECO:0007669"/>
    <property type="project" value="UniProtKB-KW"/>
</dbReference>
<dbReference type="RefSeq" id="WP_074293825.1">
    <property type="nucleotide sequence ID" value="NZ_FSRU01000001.1"/>
</dbReference>
<dbReference type="Pfam" id="PF07883">
    <property type="entry name" value="Cupin_2"/>
    <property type="match status" value="1"/>
</dbReference>
<evidence type="ECO:0000256" key="1">
    <source>
        <dbReference type="ARBA" id="ARBA00022723"/>
    </source>
</evidence>
<dbReference type="AlphaFoldDB" id="A0A1N6FHS5"/>
<dbReference type="InterPro" id="IPR051610">
    <property type="entry name" value="GPI/OXD"/>
</dbReference>
<evidence type="ECO:0000313" key="3">
    <source>
        <dbReference type="EMBL" id="SIN94787.1"/>
    </source>
</evidence>
<dbReference type="InterPro" id="IPR014710">
    <property type="entry name" value="RmlC-like_jellyroll"/>
</dbReference>
<keyword evidence="1" id="KW-0479">Metal-binding</keyword>
<accession>A0A1N6FHS5</accession>
<dbReference type="Gene3D" id="2.60.120.10">
    <property type="entry name" value="Jelly Rolls"/>
    <property type="match status" value="1"/>
</dbReference>
<proteinExistence type="predicted"/>
<gene>
    <name evidence="3" type="ORF">SAMN05444165_0205</name>
</gene>
<sequence length="164" mass="18526">MERPEFIRHWTELESADDAHYKGSTELLGIGAPLARKLGLQRIGIHHMRLPPGRRSSYPHAESAEEEFVFVIEGTPDVWIDGHLHPLKPGDSVAFPAGTGICHTFINNTDHDVRLLVIGETEKKENRIRYPMNEAHEATREDRWVDWPVRPMGPHDGKPSGSKA</sequence>
<dbReference type="Proteomes" id="UP000185151">
    <property type="component" value="Unassembled WGS sequence"/>
</dbReference>
<dbReference type="PANTHER" id="PTHR35848">
    <property type="entry name" value="OXALATE-BINDING PROTEIN"/>
    <property type="match status" value="1"/>
</dbReference>
<name>A0A1N6FHS5_9BURK</name>
<protein>
    <submittedName>
        <fullName evidence="3">Uncharacterized conserved protein, cupin superfamily</fullName>
    </submittedName>
</protein>
<keyword evidence="4" id="KW-1185">Reference proteome</keyword>
<reference evidence="3 4" key="1">
    <citation type="submission" date="2016-11" db="EMBL/GenBank/DDBJ databases">
        <authorList>
            <person name="Jaros S."/>
            <person name="Januszkiewicz K."/>
            <person name="Wedrychowicz H."/>
        </authorList>
    </citation>
    <scope>NUCLEOTIDE SEQUENCE [LARGE SCALE GENOMIC DNA]</scope>
    <source>
        <strain evidence="3 4">GAS95</strain>
    </source>
</reference>
<feature type="domain" description="Cupin type-2" evidence="2">
    <location>
        <begin position="47"/>
        <end position="118"/>
    </location>
</feature>
<dbReference type="EMBL" id="FSRU01000001">
    <property type="protein sequence ID" value="SIN94787.1"/>
    <property type="molecule type" value="Genomic_DNA"/>
</dbReference>